<dbReference type="Pfam" id="PF00119">
    <property type="entry name" value="ATP-synt_A"/>
    <property type="match status" value="1"/>
</dbReference>
<gene>
    <name evidence="15" type="primary">ATP6</name>
</gene>
<dbReference type="RefSeq" id="YP_010131037.1">
    <property type="nucleotide sequence ID" value="NC_056349.1"/>
</dbReference>
<keyword evidence="6" id="KW-0138">CF(0)</keyword>
<dbReference type="InterPro" id="IPR023011">
    <property type="entry name" value="ATP_synth_F0_asu_AS"/>
</dbReference>
<dbReference type="AlphaFoldDB" id="A0A7T3PGT7"/>
<evidence type="ECO:0000256" key="2">
    <source>
        <dbReference type="ARBA" id="ARBA00004141"/>
    </source>
</evidence>
<feature type="transmembrane region" description="Helical" evidence="14">
    <location>
        <begin position="171"/>
        <end position="192"/>
    </location>
</feature>
<dbReference type="InterPro" id="IPR035908">
    <property type="entry name" value="F0_ATP_A_sf"/>
</dbReference>
<comment type="similarity">
    <text evidence="3">Belongs to the ATPase A chain family.</text>
</comment>
<dbReference type="PANTHER" id="PTHR11410">
    <property type="entry name" value="ATP SYNTHASE SUBUNIT A"/>
    <property type="match status" value="1"/>
</dbReference>
<feature type="transmembrane region" description="Helical" evidence="14">
    <location>
        <begin position="20"/>
        <end position="38"/>
    </location>
</feature>
<dbReference type="CTD" id="4508"/>
<keyword evidence="5" id="KW-0813">Transport</keyword>
<evidence type="ECO:0000256" key="14">
    <source>
        <dbReference type="SAM" id="Phobius"/>
    </source>
</evidence>
<evidence type="ECO:0000256" key="11">
    <source>
        <dbReference type="ARBA" id="ARBA00023136"/>
    </source>
</evidence>
<evidence type="ECO:0000256" key="13">
    <source>
        <dbReference type="RuleBase" id="RU004450"/>
    </source>
</evidence>
<comment type="function">
    <text evidence="1">Mitochondrial membrane ATP synthase (F(1)F(0) ATP synthase or Complex V) produces ATP from ADP in the presence of a proton gradient across the membrane which is generated by electron transport complexes of the respiratory chain. F-type ATPases consist of two structural domains, F(1) - containing the extramembraneous catalytic core and F(0) - containing the membrane proton channel, linked together by a central stalk and a peripheral stalk. During catalysis, ATP synthesis in the catalytic domain of F(1) is coupled via a rotary mechanism of the central stalk subunits to proton translocation. Key component of the proton channel; it may play a direct role in the translocation of protons across the membrane.</text>
</comment>
<feature type="transmembrane region" description="Helical" evidence="14">
    <location>
        <begin position="198"/>
        <end position="219"/>
    </location>
</feature>
<evidence type="ECO:0000256" key="1">
    <source>
        <dbReference type="ARBA" id="ARBA00002070"/>
    </source>
</evidence>
<evidence type="ECO:0000256" key="12">
    <source>
        <dbReference type="ARBA" id="ARBA00023310"/>
    </source>
</evidence>
<evidence type="ECO:0000256" key="5">
    <source>
        <dbReference type="ARBA" id="ARBA00022448"/>
    </source>
</evidence>
<protein>
    <recommendedName>
        <fullName evidence="13">ATP synthase subunit a</fullName>
    </recommendedName>
</protein>
<dbReference type="EMBL" id="MW255970">
    <property type="protein sequence ID" value="QPZ53224.1"/>
    <property type="molecule type" value="Genomic_DNA"/>
</dbReference>
<accession>A0A7T3PGT7</accession>
<comment type="subcellular location">
    <subcellularLocation>
        <location evidence="2">Membrane</location>
        <topology evidence="2">Multi-pass membrane protein</topology>
    </subcellularLocation>
    <subcellularLocation>
        <location evidence="13">Mitochondrion inner membrane</location>
        <topology evidence="13">Multi-pass membrane protein</topology>
    </subcellularLocation>
</comment>
<evidence type="ECO:0000313" key="15">
    <source>
        <dbReference type="EMBL" id="QPZ53224.1"/>
    </source>
</evidence>
<keyword evidence="7 14" id="KW-0812">Transmembrane</keyword>
<keyword evidence="15" id="KW-0496">Mitochondrion</keyword>
<dbReference type="PRINTS" id="PR00123">
    <property type="entry name" value="ATPASEA"/>
</dbReference>
<keyword evidence="8" id="KW-0375">Hydrogen ion transport</keyword>
<feature type="transmembrane region" description="Helical" evidence="14">
    <location>
        <begin position="67"/>
        <end position="86"/>
    </location>
</feature>
<keyword evidence="12" id="KW-0066">ATP synthesis</keyword>
<dbReference type="GO" id="GO:0005743">
    <property type="term" value="C:mitochondrial inner membrane"/>
    <property type="evidence" value="ECO:0007669"/>
    <property type="project" value="UniProtKB-SubCell"/>
</dbReference>
<dbReference type="NCBIfam" id="TIGR01131">
    <property type="entry name" value="ATP_synt_6_or_A"/>
    <property type="match status" value="1"/>
</dbReference>
<dbReference type="InterPro" id="IPR000568">
    <property type="entry name" value="ATP_synth_F0_asu"/>
</dbReference>
<dbReference type="CDD" id="cd00310">
    <property type="entry name" value="ATP-synt_Fo_a_6"/>
    <property type="match status" value="1"/>
</dbReference>
<comment type="subunit">
    <text evidence="4">F-type ATPases have 2 components, CF(1) - the catalytic core - and CF(0) - the membrane proton channel. CF(1) has five subunits: alpha(3), beta(3), gamma(1), delta(1), epsilon(1). CF(0) has three main subunits: a, b and c.</text>
</comment>
<keyword evidence="11 14" id="KW-0472">Membrane</keyword>
<evidence type="ECO:0000256" key="7">
    <source>
        <dbReference type="ARBA" id="ARBA00022692"/>
    </source>
</evidence>
<keyword evidence="10" id="KW-0406">Ion transport</keyword>
<geneLocation type="mitochondrion" evidence="15"/>
<dbReference type="GO" id="GO:0046933">
    <property type="term" value="F:proton-transporting ATP synthase activity, rotational mechanism"/>
    <property type="evidence" value="ECO:0007669"/>
    <property type="project" value="TreeGrafter"/>
</dbReference>
<organism evidence="15">
    <name type="scientific">Metaphycus eriococci</name>
    <dbReference type="NCBI Taxonomy" id="2498640"/>
    <lineage>
        <taxon>Eukaryota</taxon>
        <taxon>Metazoa</taxon>
        <taxon>Ecdysozoa</taxon>
        <taxon>Arthropoda</taxon>
        <taxon>Hexapoda</taxon>
        <taxon>Insecta</taxon>
        <taxon>Pterygota</taxon>
        <taxon>Neoptera</taxon>
        <taxon>Endopterygota</taxon>
        <taxon>Hymenoptera</taxon>
        <taxon>Apocrita</taxon>
        <taxon>Proctotrupomorpha</taxon>
        <taxon>Chalcidoidea</taxon>
        <taxon>Encyrtidae</taxon>
        <taxon>Encyrtinae</taxon>
        <taxon>Metaphycus</taxon>
    </lineage>
</organism>
<dbReference type="Gene3D" id="1.20.120.220">
    <property type="entry name" value="ATP synthase, F0 complex, subunit A"/>
    <property type="match status" value="1"/>
</dbReference>
<dbReference type="InterPro" id="IPR045083">
    <property type="entry name" value="ATP_synth_F0_asu_bact/mt"/>
</dbReference>
<reference evidence="15" key="1">
    <citation type="submission" date="2020-11" db="EMBL/GenBank/DDBJ databases">
        <authorList>
            <person name="Zhou Q.-S."/>
        </authorList>
    </citation>
    <scope>NUCLEOTIDE SEQUENCE</scope>
</reference>
<dbReference type="PANTHER" id="PTHR11410:SF0">
    <property type="entry name" value="ATP SYNTHASE SUBUNIT A"/>
    <property type="match status" value="1"/>
</dbReference>
<evidence type="ECO:0000256" key="6">
    <source>
        <dbReference type="ARBA" id="ARBA00022547"/>
    </source>
</evidence>
<keyword evidence="9 14" id="KW-1133">Transmembrane helix</keyword>
<dbReference type="GeneID" id="65339875"/>
<evidence type="ECO:0000256" key="9">
    <source>
        <dbReference type="ARBA" id="ARBA00022989"/>
    </source>
</evidence>
<name>A0A7T3PGT7_9HYME</name>
<evidence type="ECO:0000256" key="3">
    <source>
        <dbReference type="ARBA" id="ARBA00006810"/>
    </source>
</evidence>
<dbReference type="GO" id="GO:0045259">
    <property type="term" value="C:proton-transporting ATP synthase complex"/>
    <property type="evidence" value="ECO:0007669"/>
    <property type="project" value="UniProtKB-KW"/>
</dbReference>
<evidence type="ECO:0000256" key="4">
    <source>
        <dbReference type="ARBA" id="ARBA00011648"/>
    </source>
</evidence>
<dbReference type="PROSITE" id="PS00449">
    <property type="entry name" value="ATPASE_A"/>
    <property type="match status" value="1"/>
</dbReference>
<sequence length="224" mass="25726">MMMNLFSIFDPCTSMNLSLNWFSSMFIFMFIPMIYWFIPSRWVYFYLNLLNLLVNEFKILLNFKVNLVNIIIIMSLFFFILLNNFMGMFPYIFTSSSHLVMSLSMSLILWMSFMLFGWMENMNHMFSHLVPQGTPGMLMPFMVIVESLSNIIRSGTLSVRLSANMIAGHLLMTLISSTGVSLSLILLILMLLGQSVLIILELSVSVIQAYVFSVLSTLYSAEVN</sequence>
<dbReference type="SUPFAM" id="SSF81336">
    <property type="entry name" value="F1F0 ATP synthase subunit A"/>
    <property type="match status" value="1"/>
</dbReference>
<evidence type="ECO:0000256" key="10">
    <source>
        <dbReference type="ARBA" id="ARBA00023065"/>
    </source>
</evidence>
<evidence type="ECO:0000256" key="8">
    <source>
        <dbReference type="ARBA" id="ARBA00022781"/>
    </source>
</evidence>
<proteinExistence type="inferred from homology"/>
<feature type="transmembrane region" description="Helical" evidence="14">
    <location>
        <begin position="98"/>
        <end position="118"/>
    </location>
</feature>